<dbReference type="GO" id="GO:0020037">
    <property type="term" value="F:heme binding"/>
    <property type="evidence" value="ECO:0007669"/>
    <property type="project" value="InterPro"/>
</dbReference>
<reference evidence="13 14" key="1">
    <citation type="submission" date="2016-03" db="EMBL/GenBank/DDBJ databases">
        <title>Comparative genomics of the ectomycorrhizal sister species Rhizopogon vinicolor and Rhizopogon vesiculosus (Basidiomycota: Boletales) reveals a divergence of the mating type B locus.</title>
        <authorList>
            <person name="Mujic A.B."/>
            <person name="Kuo A."/>
            <person name="Tritt A."/>
            <person name="Lipzen A."/>
            <person name="Chen C."/>
            <person name="Johnson J."/>
            <person name="Sharma A."/>
            <person name="Barry K."/>
            <person name="Grigoriev I.V."/>
            <person name="Spatafora J.W."/>
        </authorList>
    </citation>
    <scope>NUCLEOTIDE SEQUENCE [LARGE SCALE GENOMIC DNA]</scope>
    <source>
        <strain evidence="13 14">AM-OR11-056</strain>
    </source>
</reference>
<dbReference type="GO" id="GO:0016705">
    <property type="term" value="F:oxidoreductase activity, acting on paired donors, with incorporation or reduction of molecular oxygen"/>
    <property type="evidence" value="ECO:0007669"/>
    <property type="project" value="InterPro"/>
</dbReference>
<dbReference type="PANTHER" id="PTHR46300">
    <property type="entry name" value="P450, PUTATIVE (EUROFUNG)-RELATED-RELATED"/>
    <property type="match status" value="1"/>
</dbReference>
<dbReference type="PANTHER" id="PTHR46300:SF2">
    <property type="entry name" value="CYTOCHROME P450 MONOOXYGENASE ALNH-RELATED"/>
    <property type="match status" value="1"/>
</dbReference>
<evidence type="ECO:0000256" key="10">
    <source>
        <dbReference type="ARBA" id="ARBA00023033"/>
    </source>
</evidence>
<keyword evidence="4" id="KW-0349">Heme</keyword>
<keyword evidence="8" id="KW-0560">Oxidoreductase</keyword>
<evidence type="ECO:0000256" key="5">
    <source>
        <dbReference type="ARBA" id="ARBA00022692"/>
    </source>
</evidence>
<keyword evidence="5" id="KW-0812">Transmembrane</keyword>
<dbReference type="InterPro" id="IPR036396">
    <property type="entry name" value="Cyt_P450_sf"/>
</dbReference>
<dbReference type="InterPro" id="IPR050364">
    <property type="entry name" value="Cytochrome_P450_fung"/>
</dbReference>
<dbReference type="GO" id="GO:0004497">
    <property type="term" value="F:monooxygenase activity"/>
    <property type="evidence" value="ECO:0007669"/>
    <property type="project" value="UniProtKB-KW"/>
</dbReference>
<dbReference type="Pfam" id="PF00067">
    <property type="entry name" value="p450"/>
    <property type="match status" value="1"/>
</dbReference>
<feature type="chain" id="PRO_5013063340" description="Cytochrome P450" evidence="12">
    <location>
        <begin position="20"/>
        <end position="221"/>
    </location>
</feature>
<evidence type="ECO:0000256" key="2">
    <source>
        <dbReference type="ARBA" id="ARBA00004167"/>
    </source>
</evidence>
<keyword evidence="14" id="KW-1185">Reference proteome</keyword>
<keyword evidence="10" id="KW-0503">Monooxygenase</keyword>
<dbReference type="STRING" id="180088.A0A1J8QZZ2"/>
<dbReference type="GO" id="GO:0005506">
    <property type="term" value="F:iron ion binding"/>
    <property type="evidence" value="ECO:0007669"/>
    <property type="project" value="InterPro"/>
</dbReference>
<sequence>MSFTHILAVWITCIALVAALCLSRRCIYPLPLPPGLRPLPFLGNALHLDAKQPWLRYTAWGKTYGELIYSRVLGIDMIIINSETVARELLDKRSAIYSDRPVIRAIELQNWQGFQYCIPSDCETLQRHRKVDHQVLRAEASISYHEMSSRKANELILNLLNATVTIDTQKHAHAFAGSLIVTVTYRHIAHGDEDPFLTRARELIDIVMITAFPFRESHNHV</sequence>
<dbReference type="InterPro" id="IPR001128">
    <property type="entry name" value="Cyt_P450"/>
</dbReference>
<dbReference type="Proteomes" id="UP000183567">
    <property type="component" value="Unassembled WGS sequence"/>
</dbReference>
<organism evidence="13 14">
    <name type="scientific">Rhizopogon vesiculosus</name>
    <dbReference type="NCBI Taxonomy" id="180088"/>
    <lineage>
        <taxon>Eukaryota</taxon>
        <taxon>Fungi</taxon>
        <taxon>Dikarya</taxon>
        <taxon>Basidiomycota</taxon>
        <taxon>Agaricomycotina</taxon>
        <taxon>Agaricomycetes</taxon>
        <taxon>Agaricomycetidae</taxon>
        <taxon>Boletales</taxon>
        <taxon>Suillineae</taxon>
        <taxon>Rhizopogonaceae</taxon>
        <taxon>Rhizopogon</taxon>
    </lineage>
</organism>
<dbReference type="GO" id="GO:0016020">
    <property type="term" value="C:membrane"/>
    <property type="evidence" value="ECO:0007669"/>
    <property type="project" value="UniProtKB-SubCell"/>
</dbReference>
<keyword evidence="11" id="KW-0472">Membrane</keyword>
<dbReference type="Gene3D" id="1.10.630.10">
    <property type="entry name" value="Cytochrome P450"/>
    <property type="match status" value="1"/>
</dbReference>
<name>A0A1J8QZZ2_9AGAM</name>
<evidence type="ECO:0000256" key="1">
    <source>
        <dbReference type="ARBA" id="ARBA00001971"/>
    </source>
</evidence>
<gene>
    <name evidence="13" type="ORF">AZE42_11545</name>
</gene>
<evidence type="ECO:0000256" key="4">
    <source>
        <dbReference type="ARBA" id="ARBA00022617"/>
    </source>
</evidence>
<protein>
    <recommendedName>
        <fullName evidence="15">Cytochrome P450</fullName>
    </recommendedName>
</protein>
<evidence type="ECO:0008006" key="15">
    <source>
        <dbReference type="Google" id="ProtNLM"/>
    </source>
</evidence>
<dbReference type="AlphaFoldDB" id="A0A1J8QZZ2"/>
<evidence type="ECO:0000313" key="14">
    <source>
        <dbReference type="Proteomes" id="UP000183567"/>
    </source>
</evidence>
<evidence type="ECO:0000256" key="9">
    <source>
        <dbReference type="ARBA" id="ARBA00023004"/>
    </source>
</evidence>
<evidence type="ECO:0000256" key="8">
    <source>
        <dbReference type="ARBA" id="ARBA00023002"/>
    </source>
</evidence>
<evidence type="ECO:0000256" key="11">
    <source>
        <dbReference type="ARBA" id="ARBA00023136"/>
    </source>
</evidence>
<keyword evidence="9" id="KW-0408">Iron</keyword>
<accession>A0A1J8QZZ2</accession>
<keyword evidence="6" id="KW-0479">Metal-binding</keyword>
<dbReference type="EMBL" id="LVVM01002151">
    <property type="protein sequence ID" value="OJA17244.1"/>
    <property type="molecule type" value="Genomic_DNA"/>
</dbReference>
<evidence type="ECO:0000256" key="6">
    <source>
        <dbReference type="ARBA" id="ARBA00022723"/>
    </source>
</evidence>
<dbReference type="OrthoDB" id="1055148at2759"/>
<comment type="caution">
    <text evidence="13">The sequence shown here is derived from an EMBL/GenBank/DDBJ whole genome shotgun (WGS) entry which is preliminary data.</text>
</comment>
<comment type="similarity">
    <text evidence="3">Belongs to the cytochrome P450 family.</text>
</comment>
<evidence type="ECO:0000256" key="7">
    <source>
        <dbReference type="ARBA" id="ARBA00022989"/>
    </source>
</evidence>
<comment type="cofactor">
    <cofactor evidence="1">
        <name>heme</name>
        <dbReference type="ChEBI" id="CHEBI:30413"/>
    </cofactor>
</comment>
<evidence type="ECO:0000256" key="3">
    <source>
        <dbReference type="ARBA" id="ARBA00010617"/>
    </source>
</evidence>
<dbReference type="SUPFAM" id="SSF48264">
    <property type="entry name" value="Cytochrome P450"/>
    <property type="match status" value="1"/>
</dbReference>
<keyword evidence="7" id="KW-1133">Transmembrane helix</keyword>
<evidence type="ECO:0000256" key="12">
    <source>
        <dbReference type="SAM" id="SignalP"/>
    </source>
</evidence>
<comment type="subcellular location">
    <subcellularLocation>
        <location evidence="2">Membrane</location>
        <topology evidence="2">Single-pass membrane protein</topology>
    </subcellularLocation>
</comment>
<proteinExistence type="inferred from homology"/>
<keyword evidence="12" id="KW-0732">Signal</keyword>
<evidence type="ECO:0000313" key="13">
    <source>
        <dbReference type="EMBL" id="OJA17244.1"/>
    </source>
</evidence>
<feature type="signal peptide" evidence="12">
    <location>
        <begin position="1"/>
        <end position="19"/>
    </location>
</feature>